<protein>
    <submittedName>
        <fullName evidence="2">Uncharacterized protein</fullName>
    </submittedName>
</protein>
<organism evidence="2 7">
    <name type="scientific">Plasmodium berghei</name>
    <dbReference type="NCBI Taxonomy" id="5821"/>
    <lineage>
        <taxon>Eukaryota</taxon>
        <taxon>Sar</taxon>
        <taxon>Alveolata</taxon>
        <taxon>Apicomplexa</taxon>
        <taxon>Aconoidasida</taxon>
        <taxon>Haemosporida</taxon>
        <taxon>Plasmodiidae</taxon>
        <taxon>Plasmodium</taxon>
        <taxon>Plasmodium (Vinckeia)</taxon>
    </lineage>
</organism>
<dbReference type="VEuPathDB" id="PlasmoDB:PBANKA_1143200"/>
<evidence type="ECO:0000313" key="9">
    <source>
        <dbReference type="Proteomes" id="UP000219974"/>
    </source>
</evidence>
<evidence type="ECO:0000313" key="7">
    <source>
        <dbReference type="Proteomes" id="UP000069549"/>
    </source>
</evidence>
<dbReference type="EMBL" id="LT608147">
    <property type="protein sequence ID" value="SCM24238.1"/>
    <property type="molecule type" value="Genomic_DNA"/>
</dbReference>
<dbReference type="EMBL" id="LT608275">
    <property type="protein sequence ID" value="SCO61465.1"/>
    <property type="molecule type" value="Genomic_DNA"/>
</dbReference>
<dbReference type="Proteomes" id="UP000516480">
    <property type="component" value="Chromosome 11"/>
</dbReference>
<dbReference type="EMBL" id="LT608259">
    <property type="protein sequence ID" value="SCO63443.1"/>
    <property type="molecule type" value="Genomic_DNA"/>
</dbReference>
<feature type="signal peptide" evidence="1">
    <location>
        <begin position="1"/>
        <end position="26"/>
    </location>
</feature>
<accession>A0A113S508</accession>
<evidence type="ECO:0000313" key="5">
    <source>
        <dbReference type="EMBL" id="SCO61465.1"/>
    </source>
</evidence>
<dbReference type="EMBL" id="LT160031">
    <property type="protein sequence ID" value="CXI69540.1"/>
    <property type="molecule type" value="Genomic_DNA"/>
</dbReference>
<reference evidence="2 7" key="1">
    <citation type="submission" date="2016-02" db="EMBL/GenBank/DDBJ databases">
        <authorList>
            <consortium name="Pathogen Informatics"/>
        </authorList>
    </citation>
    <scope>NUCLEOTIDE SEQUENCE [LARGE SCALE GENOMIC DNA]</scope>
    <source>
        <strain evidence="2 7">K173</strain>
        <strain evidence="3 11">NK65 ny</strain>
        <strain evidence="4 10">NK65e</strain>
        <strain evidence="6 8">SP11 Antwerpcl1</strain>
        <strain evidence="5 9">SP11 RLL</strain>
    </source>
</reference>
<dbReference type="Proteomes" id="UP000220214">
    <property type="component" value="Chromosome 11"/>
</dbReference>
<evidence type="ECO:0000313" key="4">
    <source>
        <dbReference type="EMBL" id="SCN27020.1"/>
    </source>
</evidence>
<evidence type="ECO:0000313" key="3">
    <source>
        <dbReference type="EMBL" id="SCM24238.1"/>
    </source>
</evidence>
<dbReference type="Proteomes" id="UP000219860">
    <property type="component" value="Chromosome 11"/>
</dbReference>
<proteinExistence type="predicted"/>
<evidence type="ECO:0000313" key="10">
    <source>
        <dbReference type="Proteomes" id="UP000220214"/>
    </source>
</evidence>
<feature type="chain" id="PRO_5014244249" evidence="1">
    <location>
        <begin position="27"/>
        <end position="331"/>
    </location>
</feature>
<dbReference type="OMA" id="SCKTCIK"/>
<evidence type="ECO:0000313" key="8">
    <source>
        <dbReference type="Proteomes" id="UP000219860"/>
    </source>
</evidence>
<keyword evidence="1" id="KW-0732">Signal</keyword>
<dbReference type="Proteomes" id="UP000069549">
    <property type="component" value="Chromosome 11"/>
</dbReference>
<dbReference type="OrthoDB" id="384313at2759"/>
<dbReference type="AlphaFoldDB" id="A0A113S508"/>
<name>A0A113S508_PLABE</name>
<evidence type="ECO:0000313" key="11">
    <source>
        <dbReference type="Proteomes" id="UP000516480"/>
    </source>
</evidence>
<dbReference type="EMBL" id="LT614637">
    <property type="protein sequence ID" value="SCN27020.1"/>
    <property type="molecule type" value="Genomic_DNA"/>
</dbReference>
<evidence type="ECO:0000313" key="6">
    <source>
        <dbReference type="EMBL" id="SCO63443.1"/>
    </source>
</evidence>
<evidence type="ECO:0000256" key="1">
    <source>
        <dbReference type="SAM" id="SignalP"/>
    </source>
</evidence>
<gene>
    <name evidence="2" type="ORF">PBK173_000308900</name>
    <name evidence="4" type="ORF">PBNK65E_000301000</name>
    <name evidence="3" type="ORF">PBNK65NY_000300600</name>
    <name evidence="6" type="ORF">PBSP11A_000300600</name>
    <name evidence="5" type="ORF">PBSP11RLL_000301000</name>
</gene>
<evidence type="ECO:0000313" key="2">
    <source>
        <dbReference type="EMBL" id="CXI69540.1"/>
    </source>
</evidence>
<sequence>MYNIKKVYFFVHFLFLFFWGFQKSSCIYPGNNYIYELLKLGIFDKNTMKIKKEIYENIDKTHQIFSSCKTCIKLIQLLTKIIQNKKEHYIDIAIEETLETNLCKPQLWKQYFNYDELLYNEYVIDNCAYTHKLVKDHIEDNIYKLYKNEKLFYEHVCEKIHHICKKAIEEAQNTSNNSLKTKLMYDLYSKYLVDHVNYNITPNGIPYKIIEKYKKNTNENINKNSYIIIQSQIKNMNQIKIYDDFKSEYFRVIKMNKLNDQVAELFLKIGVQSMFTFIFYNKFEKNRKMSNDSILDIKIMIYDATNNIEDLIPKNYKNKLMHNDETFLLYK</sequence>
<dbReference type="Proteomes" id="UP000219974">
    <property type="component" value="Chromosome 11"/>
</dbReference>